<dbReference type="Gene3D" id="3.90.70.130">
    <property type="match status" value="1"/>
</dbReference>
<keyword evidence="1" id="KW-0378">Hydrolase</keyword>
<feature type="non-terminal residue" evidence="4">
    <location>
        <position position="438"/>
    </location>
</feature>
<protein>
    <recommendedName>
        <fullName evidence="3">UFSP1/2/DUB catalytic domain-containing protein</fullName>
    </recommendedName>
</protein>
<reference evidence="4 5" key="1">
    <citation type="journal article" date="2019" name="Sci. Rep.">
        <title>Comparative genomics of chytrid fungi reveal insights into the obligate biotrophic and pathogenic lifestyle of Synchytrium endobioticum.</title>
        <authorList>
            <person name="van de Vossenberg B.T.L.H."/>
            <person name="Warris S."/>
            <person name="Nguyen H.D.T."/>
            <person name="van Gent-Pelzer M.P.E."/>
            <person name="Joly D.L."/>
            <person name="van de Geest H.C."/>
            <person name="Bonants P.J.M."/>
            <person name="Smith D.S."/>
            <person name="Levesque C.A."/>
            <person name="van der Lee T.A.J."/>
        </authorList>
    </citation>
    <scope>NUCLEOTIDE SEQUENCE [LARGE SCALE GENOMIC DNA]</scope>
    <source>
        <strain evidence="4 5">MB42</strain>
    </source>
</reference>
<name>A0A507CJS5_9FUNG</name>
<dbReference type="InterPro" id="IPR012462">
    <property type="entry name" value="UFSP1/2_DUB_cat"/>
</dbReference>
<feature type="compositionally biased region" description="Polar residues" evidence="2">
    <location>
        <begin position="112"/>
        <end position="123"/>
    </location>
</feature>
<dbReference type="GO" id="GO:0016787">
    <property type="term" value="F:hydrolase activity"/>
    <property type="evidence" value="ECO:0007669"/>
    <property type="project" value="UniProtKB-KW"/>
</dbReference>
<dbReference type="AlphaFoldDB" id="A0A507CJS5"/>
<comment type="caution">
    <text evidence="4">The sequence shown here is derived from an EMBL/GenBank/DDBJ whole genome shotgun (WGS) entry which is preliminary data.</text>
</comment>
<dbReference type="STRING" id="286115.A0A507CJS5"/>
<keyword evidence="5" id="KW-1185">Reference proteome</keyword>
<feature type="domain" description="UFSP1/2/DUB catalytic" evidence="3">
    <location>
        <begin position="180"/>
        <end position="358"/>
    </location>
</feature>
<evidence type="ECO:0000256" key="2">
    <source>
        <dbReference type="SAM" id="MobiDB-lite"/>
    </source>
</evidence>
<dbReference type="EMBL" id="QEAN01000390">
    <property type="protein sequence ID" value="TPX38576.1"/>
    <property type="molecule type" value="Genomic_DNA"/>
</dbReference>
<sequence length="438" mass="48299">MPLPAQDKNGARGCVECPVCSEPVSAATIQAHVDHHFADIDIDIDIDINPHARICPNDHCRLPVSDHDWDAHLMRHTLQTLQALDPQHLASSPSASSSTATPSIVPTSSATCGASSRGSTPSSTINHPQLDFLAMALSGAPNATLGVIQSLHRMLHISKQGPVKGHSPMASSHVYLAIPATPHLKTMPDTSGWGCGYLNIQMLCASILGHVEYGPHLAQELLERTGECLLPNIPTIQRLIEQGAWSKGIDPVGAAHFNYKLMGTRKWIGTSEAACLLIHLRCRVHVLEILRPDPDGSYSSMLDFVQRYFEGSDNPVRTTPCLPWQPRITITTQKVKSGKRHLLLFDPSRSLPEDLQNDCATFSDAQKVLATFRFDETKLSRNNRNCPESLSFKKCCTIYQARVNPEWFEWLTTPLPNNLGLWEAPVFLDSLLIRVKIN</sequence>
<dbReference type="Proteomes" id="UP000317494">
    <property type="component" value="Unassembled WGS sequence"/>
</dbReference>
<dbReference type="VEuPathDB" id="FungiDB:SeMB42_g06648"/>
<organism evidence="4 5">
    <name type="scientific">Synchytrium endobioticum</name>
    <dbReference type="NCBI Taxonomy" id="286115"/>
    <lineage>
        <taxon>Eukaryota</taxon>
        <taxon>Fungi</taxon>
        <taxon>Fungi incertae sedis</taxon>
        <taxon>Chytridiomycota</taxon>
        <taxon>Chytridiomycota incertae sedis</taxon>
        <taxon>Chytridiomycetes</taxon>
        <taxon>Synchytriales</taxon>
        <taxon>Synchytriaceae</taxon>
        <taxon>Synchytrium</taxon>
    </lineage>
</organism>
<evidence type="ECO:0000313" key="4">
    <source>
        <dbReference type="EMBL" id="TPX38576.1"/>
    </source>
</evidence>
<evidence type="ECO:0000259" key="3">
    <source>
        <dbReference type="Pfam" id="PF07910"/>
    </source>
</evidence>
<proteinExistence type="predicted"/>
<dbReference type="Pfam" id="PF07910">
    <property type="entry name" value="Peptidase_C78"/>
    <property type="match status" value="1"/>
</dbReference>
<evidence type="ECO:0000256" key="1">
    <source>
        <dbReference type="ARBA" id="ARBA00022801"/>
    </source>
</evidence>
<accession>A0A507CJS5</accession>
<feature type="region of interest" description="Disordered" evidence="2">
    <location>
        <begin position="88"/>
        <end position="123"/>
    </location>
</feature>
<gene>
    <name evidence="4" type="ORF">SeMB42_g06648</name>
</gene>
<feature type="compositionally biased region" description="Low complexity" evidence="2">
    <location>
        <begin position="90"/>
        <end position="111"/>
    </location>
</feature>
<evidence type="ECO:0000313" key="5">
    <source>
        <dbReference type="Proteomes" id="UP000317494"/>
    </source>
</evidence>